<feature type="domain" description="UspA" evidence="2">
    <location>
        <begin position="229"/>
        <end position="282"/>
    </location>
</feature>
<feature type="domain" description="UspA" evidence="2">
    <location>
        <begin position="4"/>
        <end position="126"/>
    </location>
</feature>
<dbReference type="PANTHER" id="PTHR46268:SF15">
    <property type="entry name" value="UNIVERSAL STRESS PROTEIN HP_0031"/>
    <property type="match status" value="1"/>
</dbReference>
<dbReference type="PRINTS" id="PR01438">
    <property type="entry name" value="UNVRSLSTRESS"/>
</dbReference>
<sequence>MRLKTIVVFIDISPNSQARIDYAVKIAHRHDAHLTGIYIAPTHWGASPSESFAIGSEAITAVTKFHRDQEHETSKKAMEIFNTAIDNEKISAKFHIIKDSDADQRLRPILLYADLIIAGNPGTNGLPKNWSAETILLAIGVPFLLVPNGWQCQSGEIGARILLGWNGSRESRRAITDSMPFMIEAQAVSVVEVDPGKSAPHGDSLDTDLLLYISRHGVKVTLDSLLSQGRSIATVIMEYAEEHNIDFIVLGAYSHSRSSEIIFGGVTRSILKSMSVPLLIVH</sequence>
<proteinExistence type="inferred from homology"/>
<dbReference type="Proteomes" id="UP000461443">
    <property type="component" value="Unassembled WGS sequence"/>
</dbReference>
<accession>A0A845SYC0</accession>
<reference evidence="3 4" key="1">
    <citation type="submission" date="2019-12" db="EMBL/GenBank/DDBJ databases">
        <authorList>
            <person name="Lee S.D."/>
        </authorList>
    </citation>
    <scope>NUCLEOTIDE SEQUENCE [LARGE SCALE GENOMIC DNA]</scope>
    <source>
        <strain evidence="3 4">SAP-6</strain>
    </source>
</reference>
<dbReference type="InterPro" id="IPR006016">
    <property type="entry name" value="UspA"/>
</dbReference>
<dbReference type="PANTHER" id="PTHR46268">
    <property type="entry name" value="STRESS RESPONSE PROTEIN NHAX"/>
    <property type="match status" value="1"/>
</dbReference>
<dbReference type="Pfam" id="PF00582">
    <property type="entry name" value="Usp"/>
    <property type="match status" value="2"/>
</dbReference>
<dbReference type="CDD" id="cd00293">
    <property type="entry name" value="USP-like"/>
    <property type="match status" value="2"/>
</dbReference>
<protein>
    <submittedName>
        <fullName evidence="3">Universal stress protein</fullName>
    </submittedName>
</protein>
<name>A0A845SYC0_9GAMM</name>
<evidence type="ECO:0000259" key="2">
    <source>
        <dbReference type="Pfam" id="PF00582"/>
    </source>
</evidence>
<reference evidence="3 4" key="2">
    <citation type="submission" date="2020-02" db="EMBL/GenBank/DDBJ databases">
        <title>The new genus of Enterobacteriales.</title>
        <authorList>
            <person name="Kim I.S."/>
        </authorList>
    </citation>
    <scope>NUCLEOTIDE SEQUENCE [LARGE SCALE GENOMIC DNA]</scope>
    <source>
        <strain evidence="3 4">SAP-6</strain>
    </source>
</reference>
<dbReference type="Gene3D" id="3.40.50.12370">
    <property type="match status" value="1"/>
</dbReference>
<dbReference type="AlphaFoldDB" id="A0A845SYC0"/>
<gene>
    <name evidence="3" type="ORF">GRH90_24175</name>
</gene>
<dbReference type="EMBL" id="WUBS01000023">
    <property type="protein sequence ID" value="NDL65835.1"/>
    <property type="molecule type" value="Genomic_DNA"/>
</dbReference>
<evidence type="ECO:0000313" key="3">
    <source>
        <dbReference type="EMBL" id="NDL65835.1"/>
    </source>
</evidence>
<dbReference type="InterPro" id="IPR006015">
    <property type="entry name" value="Universal_stress_UspA"/>
</dbReference>
<comment type="similarity">
    <text evidence="1">Belongs to the universal stress protein A family.</text>
</comment>
<dbReference type="RefSeq" id="WP_162368547.1">
    <property type="nucleotide sequence ID" value="NZ_WUBS01000023.1"/>
</dbReference>
<organism evidence="3 4">
    <name type="scientific">Acerihabitans arboris</name>
    <dbReference type="NCBI Taxonomy" id="2691583"/>
    <lineage>
        <taxon>Bacteria</taxon>
        <taxon>Pseudomonadati</taxon>
        <taxon>Pseudomonadota</taxon>
        <taxon>Gammaproteobacteria</taxon>
        <taxon>Enterobacterales</taxon>
        <taxon>Pectobacteriaceae</taxon>
        <taxon>Acerihabitans</taxon>
    </lineage>
</organism>
<evidence type="ECO:0000256" key="1">
    <source>
        <dbReference type="ARBA" id="ARBA00008791"/>
    </source>
</evidence>
<evidence type="ECO:0000313" key="4">
    <source>
        <dbReference type="Proteomes" id="UP000461443"/>
    </source>
</evidence>
<dbReference type="SUPFAM" id="SSF52402">
    <property type="entry name" value="Adenine nucleotide alpha hydrolases-like"/>
    <property type="match status" value="2"/>
</dbReference>
<comment type="caution">
    <text evidence="3">The sequence shown here is derived from an EMBL/GenBank/DDBJ whole genome shotgun (WGS) entry which is preliminary data.</text>
</comment>
<keyword evidence="4" id="KW-1185">Reference proteome</keyword>